<dbReference type="SMART" id="SM00283">
    <property type="entry name" value="MA"/>
    <property type="match status" value="1"/>
</dbReference>
<dbReference type="PROSITE" id="PS50111">
    <property type="entry name" value="CHEMOTAXIS_TRANSDUC_2"/>
    <property type="match status" value="1"/>
</dbReference>
<keyword evidence="3" id="KW-0472">Membrane</keyword>
<proteinExistence type="predicted"/>
<feature type="transmembrane region" description="Helical" evidence="3">
    <location>
        <begin position="71"/>
        <end position="101"/>
    </location>
</feature>
<dbReference type="RefSeq" id="WP_229714132.1">
    <property type="nucleotide sequence ID" value="NZ_BMDD01000002.1"/>
</dbReference>
<dbReference type="Pfam" id="PF00015">
    <property type="entry name" value="MCPsignal"/>
    <property type="match status" value="1"/>
</dbReference>
<sequence length="499" mass="53864">MPTAFEKKSSTLIFYTLESLLISLYPLFALLWLIGIVPLSNTLAVLGINVLLIGGYYALYKFSSDKSWGKYALVLGCFAAGDILFLFIPSTLIWVAVFIYMTLSLIYLSRSVVVTGGIAGAVSLTVQLFLNPYVPAYGAFDYVVMYVVIVMVGVANYAVCTVGRNMLEESARQKGRIEELLGEVERSATELKTFGESVAAGTGETSRIAEDTAASFEEISKGIEVQAQSIQEINEAMIRSGDGIELIGRETEQMNELSLSTTRLTEEGGRKAEELRGDMSLVRGSMSETASQVQLLNRYAEEAQAILTAISEIANQTNLLSLNASIEAARAGEHGRGFAVVAGEIRSLSGNVQSSAQDIAGLLQQIRSQTGIVSDAVRGNQSALEGLERRTYETGDLFEQITQDANHVLDKSSEIRQNIGKLQEFNGGIAVQVGDFSAASQQTSASVELAVSGVYRQRDSIRGISDSVTRLEAMIDALRGLTERTETEGGEAPDTERTA</sequence>
<evidence type="ECO:0000313" key="6">
    <source>
        <dbReference type="Proteomes" id="UP000605427"/>
    </source>
</evidence>
<comment type="caution">
    <text evidence="5">The sequence shown here is derived from an EMBL/GenBank/DDBJ whole genome shotgun (WGS) entry which is preliminary data.</text>
</comment>
<feature type="transmembrane region" description="Helical" evidence="3">
    <location>
        <begin position="40"/>
        <end position="59"/>
    </location>
</feature>
<keyword evidence="3" id="KW-0812">Transmembrane</keyword>
<feature type="transmembrane region" description="Helical" evidence="3">
    <location>
        <begin position="107"/>
        <end position="130"/>
    </location>
</feature>
<protein>
    <submittedName>
        <fullName evidence="5">Methyl-accepting chemotaxis protein</fullName>
    </submittedName>
</protein>
<name>A0ABQ1ZRT2_9BACL</name>
<gene>
    <name evidence="5" type="ORF">GCM10007362_20720</name>
</gene>
<evidence type="ECO:0000259" key="4">
    <source>
        <dbReference type="PROSITE" id="PS50111"/>
    </source>
</evidence>
<dbReference type="PANTHER" id="PTHR32089">
    <property type="entry name" value="METHYL-ACCEPTING CHEMOTAXIS PROTEIN MCPB"/>
    <property type="match status" value="1"/>
</dbReference>
<dbReference type="EMBL" id="BMDD01000002">
    <property type="protein sequence ID" value="GGH77250.1"/>
    <property type="molecule type" value="Genomic_DNA"/>
</dbReference>
<dbReference type="InterPro" id="IPR004089">
    <property type="entry name" value="MCPsignal_dom"/>
</dbReference>
<dbReference type="Gene3D" id="1.10.287.950">
    <property type="entry name" value="Methyl-accepting chemotaxis protein"/>
    <property type="match status" value="1"/>
</dbReference>
<reference evidence="6" key="1">
    <citation type="journal article" date="2019" name="Int. J. Syst. Evol. Microbiol.">
        <title>The Global Catalogue of Microorganisms (GCM) 10K type strain sequencing project: providing services to taxonomists for standard genome sequencing and annotation.</title>
        <authorList>
            <consortium name="The Broad Institute Genomics Platform"/>
            <consortium name="The Broad Institute Genome Sequencing Center for Infectious Disease"/>
            <person name="Wu L."/>
            <person name="Ma J."/>
        </authorList>
    </citation>
    <scope>NUCLEOTIDE SEQUENCE [LARGE SCALE GENOMIC DNA]</scope>
    <source>
        <strain evidence="6">CCM 8702</strain>
    </source>
</reference>
<accession>A0ABQ1ZRT2</accession>
<feature type="transmembrane region" description="Helical" evidence="3">
    <location>
        <begin position="12"/>
        <end position="34"/>
    </location>
</feature>
<dbReference type="Proteomes" id="UP000605427">
    <property type="component" value="Unassembled WGS sequence"/>
</dbReference>
<dbReference type="PANTHER" id="PTHR32089:SF112">
    <property type="entry name" value="LYSOZYME-LIKE PROTEIN-RELATED"/>
    <property type="match status" value="1"/>
</dbReference>
<evidence type="ECO:0000256" key="2">
    <source>
        <dbReference type="PROSITE-ProRule" id="PRU00284"/>
    </source>
</evidence>
<evidence type="ECO:0000256" key="1">
    <source>
        <dbReference type="ARBA" id="ARBA00023224"/>
    </source>
</evidence>
<keyword evidence="1 2" id="KW-0807">Transducer</keyword>
<feature type="transmembrane region" description="Helical" evidence="3">
    <location>
        <begin position="142"/>
        <end position="159"/>
    </location>
</feature>
<organism evidence="5 6">
    <name type="scientific">Saccharibacillus endophyticus</name>
    <dbReference type="NCBI Taxonomy" id="2060666"/>
    <lineage>
        <taxon>Bacteria</taxon>
        <taxon>Bacillati</taxon>
        <taxon>Bacillota</taxon>
        <taxon>Bacilli</taxon>
        <taxon>Bacillales</taxon>
        <taxon>Paenibacillaceae</taxon>
        <taxon>Saccharibacillus</taxon>
    </lineage>
</organism>
<dbReference type="SUPFAM" id="SSF58104">
    <property type="entry name" value="Methyl-accepting chemotaxis protein (MCP) signaling domain"/>
    <property type="match status" value="1"/>
</dbReference>
<evidence type="ECO:0000256" key="3">
    <source>
        <dbReference type="SAM" id="Phobius"/>
    </source>
</evidence>
<evidence type="ECO:0000313" key="5">
    <source>
        <dbReference type="EMBL" id="GGH77250.1"/>
    </source>
</evidence>
<keyword evidence="6" id="KW-1185">Reference proteome</keyword>
<keyword evidence="3" id="KW-1133">Transmembrane helix</keyword>
<feature type="domain" description="Methyl-accepting transducer" evidence="4">
    <location>
        <begin position="201"/>
        <end position="458"/>
    </location>
</feature>